<dbReference type="InterPro" id="IPR052229">
    <property type="entry name" value="Collagen-VI/PIF"/>
</dbReference>
<protein>
    <submittedName>
        <fullName evidence="2">Mg-chelatase subunit ChlD/soluble P-type ATPase</fullName>
    </submittedName>
</protein>
<evidence type="ECO:0000313" key="3">
    <source>
        <dbReference type="Proteomes" id="UP001519343"/>
    </source>
</evidence>
<organism evidence="2 3">
    <name type="scientific">Ammoniphilus resinae</name>
    <dbReference type="NCBI Taxonomy" id="861532"/>
    <lineage>
        <taxon>Bacteria</taxon>
        <taxon>Bacillati</taxon>
        <taxon>Bacillota</taxon>
        <taxon>Bacilli</taxon>
        <taxon>Bacillales</taxon>
        <taxon>Paenibacillaceae</taxon>
        <taxon>Aneurinibacillus group</taxon>
        <taxon>Ammoniphilus</taxon>
    </lineage>
</organism>
<accession>A0ABS4GIZ0</accession>
<dbReference type="PANTHER" id="PTHR22588:SF7">
    <property type="entry name" value="VWFA DOMAIN-CONTAINING PROTEIN"/>
    <property type="match status" value="1"/>
</dbReference>
<dbReference type="PROSITE" id="PS50234">
    <property type="entry name" value="VWFA"/>
    <property type="match status" value="1"/>
</dbReference>
<sequence>MKRFRKGIHNFLALVLLFGMILLSNQSPILANGNTTNNDISMDCSQCIVKVGEEKSISATITPANDTSLKWRVSDSSIVKLVNRKGGTIKVIGLKEGTAGITAYHGNGSNIGNGNKSVTCTITVASGRNPQPTEPPVTPPKNDAELAAEMKAKSNEIKLGENGIINITLKPKGTVENNKRKPSDVVFVIDQSSSLSETENEQVKTAVLEAVKNLGKGDRLGFITFNENVIRTMDLNEDFAKFVLPSAQLEESANYTDALEKAKSMLNSDSNRNQYIVFLSGGKPVKTVKQEYVKKGSGTENNGFTEEEKDIHYLLDGYKGEKFFFENNKKINFVNISYDDVFSNIKYQLKDQAAELNKQNIKIYAVGFGTDNDTNNLLSVLASNTGGKSVQATTGTNLTAQLRSITSEMASYAKFTDIKFKLKVKNSPSLGVLDKNIKITETPDLTISGDYAVLQLGDIDDSSREYIYDLPIQFTKEGRYTFEDAVLEYKDSMGTAKTYVLPKDNPVTINVRGVSEPNITGTMSFPQKVDNLIISEDQEFAGMDKFTINYKLEPSITNTGDLTNVKLVQKLPDGITVMPGDGILVSADGTVVTVNFAPGQLQAELQAKANWALNTQLENPTVSYELKNGPEKKITIQAPLDFVQAKVILLDLIGNDEYIYQGDEWGRISKIKQSDGSEVASASLTSDPIKKLTYLEDLDEINTNVIRVESRNVKNQTDYVDYLPLVPSIEFKTVESGHVVDDDVKVSKEDILATIDEQIYEPESFDSKNKVVYQYRITRDGVDGEWISLAKWSDEIPKLTGDNTRPIHYKLEVRGQGGFANGKAVVREITIDKTIPNRPPTAGEIPSQTLFVGGERKTVEISEIFDDPDGDQLSVTARILGDSSANQIVKVEMVNNQPVLTPGTMPGELEIELTANDGRGGKVSTTFTVTVIKAEVAPEFKLSFKKFVGPFAVVTVQSVPGTVKENTEWYLQNPVDGSWKLFYTGVMPSNMMDIAVVMLKDDEGNPVTTKVQVQAKTGTIESIKEITVQPDHSSPADSFRKEYVTFTLTSTTLSATSGNRAAKVIIKYKINQKSSSSEQDQNSAVAVRVKDAYYTITDKEKNLLVMKGTLPSVKEAYVDSTPVIKFLKSPSGKTQTYDVNAAIEVEVMSLTDKTMVESFWIPTEKPLAVVVKANEKLK</sequence>
<dbReference type="InterPro" id="IPR036465">
    <property type="entry name" value="vWFA_dom_sf"/>
</dbReference>
<proteinExistence type="predicted"/>
<dbReference type="CDD" id="cd00198">
    <property type="entry name" value="vWFA"/>
    <property type="match status" value="1"/>
</dbReference>
<dbReference type="Gene3D" id="2.60.40.1080">
    <property type="match status" value="1"/>
</dbReference>
<dbReference type="SMART" id="SM00327">
    <property type="entry name" value="VWA"/>
    <property type="match status" value="1"/>
</dbReference>
<keyword evidence="3" id="KW-1185">Reference proteome</keyword>
<feature type="domain" description="VWFA" evidence="1">
    <location>
        <begin position="184"/>
        <end position="409"/>
    </location>
</feature>
<reference evidence="2 3" key="1">
    <citation type="submission" date="2021-03" db="EMBL/GenBank/DDBJ databases">
        <title>Genomic Encyclopedia of Type Strains, Phase IV (KMG-IV): sequencing the most valuable type-strain genomes for metagenomic binning, comparative biology and taxonomic classification.</title>
        <authorList>
            <person name="Goeker M."/>
        </authorList>
    </citation>
    <scope>NUCLEOTIDE SEQUENCE [LARGE SCALE GENOMIC DNA]</scope>
    <source>
        <strain evidence="2 3">DSM 24738</strain>
    </source>
</reference>
<gene>
    <name evidence="2" type="ORF">J2Z37_000203</name>
</gene>
<dbReference type="SUPFAM" id="SSF53300">
    <property type="entry name" value="vWA-like"/>
    <property type="match status" value="1"/>
</dbReference>
<dbReference type="InterPro" id="IPR002035">
    <property type="entry name" value="VWF_A"/>
</dbReference>
<dbReference type="Proteomes" id="UP001519343">
    <property type="component" value="Unassembled WGS sequence"/>
</dbReference>
<dbReference type="RefSeq" id="WP_209808033.1">
    <property type="nucleotide sequence ID" value="NZ_JAGGKT010000001.1"/>
</dbReference>
<dbReference type="Gene3D" id="3.40.50.410">
    <property type="entry name" value="von Willebrand factor, type A domain"/>
    <property type="match status" value="1"/>
</dbReference>
<dbReference type="Pfam" id="PF13519">
    <property type="entry name" value="VWA_2"/>
    <property type="match status" value="1"/>
</dbReference>
<evidence type="ECO:0000259" key="1">
    <source>
        <dbReference type="PROSITE" id="PS50234"/>
    </source>
</evidence>
<dbReference type="InterPro" id="IPR003343">
    <property type="entry name" value="Big_2"/>
</dbReference>
<evidence type="ECO:0000313" key="2">
    <source>
        <dbReference type="EMBL" id="MBP1930216.1"/>
    </source>
</evidence>
<comment type="caution">
    <text evidence="2">The sequence shown here is derived from an EMBL/GenBank/DDBJ whole genome shotgun (WGS) entry which is preliminary data.</text>
</comment>
<dbReference type="InterPro" id="IPR013783">
    <property type="entry name" value="Ig-like_fold"/>
</dbReference>
<dbReference type="PANTHER" id="PTHR22588">
    <property type="entry name" value="VWFA DOMAIN-CONTAINING PROTEIN"/>
    <property type="match status" value="1"/>
</dbReference>
<dbReference type="Gene3D" id="2.60.40.10">
    <property type="entry name" value="Immunoglobulins"/>
    <property type="match status" value="1"/>
</dbReference>
<name>A0ABS4GIZ0_9BACL</name>
<dbReference type="Pfam" id="PF02368">
    <property type="entry name" value="Big_2"/>
    <property type="match status" value="1"/>
</dbReference>
<dbReference type="EMBL" id="JAGGKT010000001">
    <property type="protein sequence ID" value="MBP1930216.1"/>
    <property type="molecule type" value="Genomic_DNA"/>
</dbReference>